<dbReference type="InterPro" id="IPR057326">
    <property type="entry name" value="KR_dom"/>
</dbReference>
<dbReference type="FunFam" id="3.30.70.250:FF:000003">
    <property type="entry name" value="Polyketide beta-ketoacyl synthase Pks3"/>
    <property type="match status" value="1"/>
</dbReference>
<dbReference type="EMBL" id="CP020809">
    <property type="protein sequence ID" value="ART70227.1"/>
    <property type="molecule type" value="Genomic_DNA"/>
</dbReference>
<dbReference type="InterPro" id="IPR036291">
    <property type="entry name" value="NAD(P)-bd_dom_sf"/>
</dbReference>
<dbReference type="Proteomes" id="UP000195331">
    <property type="component" value="Chromosome"/>
</dbReference>
<dbReference type="InterPro" id="IPR013968">
    <property type="entry name" value="PKS_KR"/>
</dbReference>
<evidence type="ECO:0000259" key="6">
    <source>
        <dbReference type="PROSITE" id="PS50075"/>
    </source>
</evidence>
<keyword evidence="1" id="KW-0596">Phosphopantetheine</keyword>
<keyword evidence="3" id="KW-0808">Transferase</keyword>
<evidence type="ECO:0000256" key="3">
    <source>
        <dbReference type="ARBA" id="ARBA00022679"/>
    </source>
</evidence>
<evidence type="ECO:0000256" key="2">
    <source>
        <dbReference type="ARBA" id="ARBA00022553"/>
    </source>
</evidence>
<evidence type="ECO:0000313" key="8">
    <source>
        <dbReference type="EMBL" id="ART70227.1"/>
    </source>
</evidence>
<dbReference type="PANTHER" id="PTHR43775:SF37">
    <property type="entry name" value="SI:DKEY-61P9.11"/>
    <property type="match status" value="1"/>
</dbReference>
<dbReference type="InterPro" id="IPR014030">
    <property type="entry name" value="Ketoacyl_synth_N"/>
</dbReference>
<dbReference type="InterPro" id="IPR016035">
    <property type="entry name" value="Acyl_Trfase/lysoPLipase"/>
</dbReference>
<dbReference type="InterPro" id="IPR009081">
    <property type="entry name" value="PP-bd_ACP"/>
</dbReference>
<evidence type="ECO:0000256" key="5">
    <source>
        <dbReference type="ARBA" id="ARBA00023268"/>
    </source>
</evidence>
<dbReference type="GO" id="GO:0004315">
    <property type="term" value="F:3-oxoacyl-[acyl-carrier-protein] synthase activity"/>
    <property type="evidence" value="ECO:0007669"/>
    <property type="project" value="InterPro"/>
</dbReference>
<dbReference type="Gene3D" id="3.40.366.10">
    <property type="entry name" value="Malonyl-Coenzyme A Acyl Carrier Protein, domain 2"/>
    <property type="match status" value="1"/>
</dbReference>
<dbReference type="GO" id="GO:0004312">
    <property type="term" value="F:fatty acid synthase activity"/>
    <property type="evidence" value="ECO:0007669"/>
    <property type="project" value="TreeGrafter"/>
</dbReference>
<dbReference type="SUPFAM" id="SSF52151">
    <property type="entry name" value="FabD/lysophospholipase-like"/>
    <property type="match status" value="1"/>
</dbReference>
<feature type="domain" description="Carrier" evidence="6">
    <location>
        <begin position="1403"/>
        <end position="1478"/>
    </location>
</feature>
<dbReference type="GO" id="GO:0071770">
    <property type="term" value="P:DIM/DIP cell wall layer assembly"/>
    <property type="evidence" value="ECO:0007669"/>
    <property type="project" value="TreeGrafter"/>
</dbReference>
<dbReference type="InterPro" id="IPR020841">
    <property type="entry name" value="PKS_Beta-ketoAc_synthase_dom"/>
</dbReference>
<evidence type="ECO:0000256" key="4">
    <source>
        <dbReference type="ARBA" id="ARBA00022857"/>
    </source>
</evidence>
<dbReference type="Pfam" id="PF16197">
    <property type="entry name" value="KAsynt_C_assoc"/>
    <property type="match status" value="1"/>
</dbReference>
<dbReference type="InterPro" id="IPR036736">
    <property type="entry name" value="ACP-like_sf"/>
</dbReference>
<evidence type="ECO:0000259" key="7">
    <source>
        <dbReference type="PROSITE" id="PS52004"/>
    </source>
</evidence>
<keyword evidence="5" id="KW-0511">Multifunctional enzyme</keyword>
<evidence type="ECO:0000256" key="1">
    <source>
        <dbReference type="ARBA" id="ARBA00022450"/>
    </source>
</evidence>
<dbReference type="CDD" id="cd00833">
    <property type="entry name" value="PKS"/>
    <property type="match status" value="1"/>
</dbReference>
<dbReference type="Gene3D" id="1.10.1200.10">
    <property type="entry name" value="ACP-like"/>
    <property type="match status" value="1"/>
</dbReference>
<dbReference type="InterPro" id="IPR018201">
    <property type="entry name" value="Ketoacyl_synth_AS"/>
</dbReference>
<keyword evidence="9" id="KW-1185">Reference proteome</keyword>
<dbReference type="SUPFAM" id="SSF51735">
    <property type="entry name" value="NAD(P)-binding Rossmann-fold domains"/>
    <property type="match status" value="2"/>
</dbReference>
<dbReference type="RefSeq" id="WP_087077706.1">
    <property type="nucleotide sequence ID" value="NZ_CP020809.1"/>
</dbReference>
<dbReference type="InterPro" id="IPR014031">
    <property type="entry name" value="Ketoacyl_synth_C"/>
</dbReference>
<dbReference type="SMART" id="SM00825">
    <property type="entry name" value="PKS_KS"/>
    <property type="match status" value="1"/>
</dbReference>
<dbReference type="PROSITE" id="PS52004">
    <property type="entry name" value="KS3_2"/>
    <property type="match status" value="1"/>
</dbReference>
<dbReference type="Gene3D" id="3.30.70.3290">
    <property type="match status" value="1"/>
</dbReference>
<dbReference type="SUPFAM" id="SSF53901">
    <property type="entry name" value="Thiolase-like"/>
    <property type="match status" value="1"/>
</dbReference>
<evidence type="ECO:0000313" key="9">
    <source>
        <dbReference type="Proteomes" id="UP000195331"/>
    </source>
</evidence>
<dbReference type="InterPro" id="IPR032821">
    <property type="entry name" value="PKS_assoc"/>
</dbReference>
<dbReference type="Pfam" id="PF00109">
    <property type="entry name" value="ketoacyl-synt"/>
    <property type="match status" value="1"/>
</dbReference>
<keyword evidence="2" id="KW-0597">Phosphoprotein</keyword>
<reference evidence="8 9" key="1">
    <citation type="submission" date="2017-04" db="EMBL/GenBank/DDBJ databases">
        <title>Whole Genome Sequence of 1,4-Dioxane Degrading Bacterium Mycobacterium dioxanotrophicus PH-06.</title>
        <authorList>
            <person name="He Y."/>
        </authorList>
    </citation>
    <scope>NUCLEOTIDE SEQUENCE [LARGE SCALE GENOMIC DNA]</scope>
    <source>
        <strain evidence="8 9">PH-06</strain>
    </source>
</reference>
<dbReference type="InterPro" id="IPR014043">
    <property type="entry name" value="Acyl_transferase_dom"/>
</dbReference>
<dbReference type="SUPFAM" id="SSF55048">
    <property type="entry name" value="Probable ACP-binding domain of malonyl-CoA ACP transacylase"/>
    <property type="match status" value="1"/>
</dbReference>
<dbReference type="Pfam" id="PF02801">
    <property type="entry name" value="Ketoacyl-synt_C"/>
    <property type="match status" value="1"/>
</dbReference>
<dbReference type="PANTHER" id="PTHR43775">
    <property type="entry name" value="FATTY ACID SYNTHASE"/>
    <property type="match status" value="1"/>
</dbReference>
<dbReference type="PROSITE" id="PS00606">
    <property type="entry name" value="KS3_1"/>
    <property type="match status" value="1"/>
</dbReference>
<dbReference type="Gene3D" id="3.40.47.10">
    <property type="match status" value="1"/>
</dbReference>
<dbReference type="SUPFAM" id="SSF47336">
    <property type="entry name" value="ACP-like"/>
    <property type="match status" value="1"/>
</dbReference>
<protein>
    <submittedName>
        <fullName evidence="8">Polyketide synthase</fullName>
    </submittedName>
</protein>
<dbReference type="GO" id="GO:0006633">
    <property type="term" value="P:fatty acid biosynthetic process"/>
    <property type="evidence" value="ECO:0007669"/>
    <property type="project" value="InterPro"/>
</dbReference>
<sequence>MVGAGADRRAIIAEALHRIDELTARLAVAERADVEPVAVVGMGCRLPGGVGSADQFWQLLQDGRSGIVPVPGDRWDVEEFYSADPSVPGTICARDGGFLTSWRPDEFDAEFFGIAPREAAAMDPQQRLLLEVAWEALENAGIVAQSIRGTQTGIFVGLTGYDYMLRLTETLRREDYDAYIPFGNAANFAAGRLAYFLGARGPALVVDTACSSSLVSVHLACQSLRRGESDTALAAGVNLILKPEANIALTRFGMLSPDGQCKTFDAGANGYVRSEGCGVVVLKRLSDALRDGDRVLAVVRGSAVNQDGASSGQTVPNGPAQQALMRQALAASRLVPADIDYIEAHGTGTALGDPIELDALAQVFADRGDAAPLVVGSVKTNLGHLESAAGIAGFIKTVLSVRYGYIPKHLNFHQLTPHASQDATRLTIAPDLLTWPESNRPRRAGVSSFGASGTNAHIVIEQASAVDDVVAQPDSPVTTLVLSGKTPERIAATAAMLGQWMTGPGAEVRLADVAHTLNHHRTQHRTFATVCARSRAQAAEALQALADGRPAPGVVRSHDGPCRPGRVFVYSGQGSQWAGMGRRLLTDEPAFAAAIDTLEPMFLDTVGFSLHEVIANGEPVLGDARFQPAIFGLQVALTALWRHYGVVPDAVIGHSMGEVAAAVTAGALTPTEGLRVIATRSRLMSRLAGQGAVALLELDADATSALIAGREQVSLAVYSSPRQTVVAGPPSQIDQLITDVQQQDRFARRVNMEVASHSALMDPILAELRTGLADLEPKPPAVPFLSTVTNDWAPHVDAAYWVANVRQPVRLYQALADLGEQYGTFIEISPHPVLAHSITETLGDTHHHTVGTLSRDGDDTHTFHTNLNAIHTAAAPQTPHPDGPPPELPTTPWQHTRHWIDGPAIARAVAAQQSLPGAGGVPPQWCCELTWQARPLPADRHASGRWLVVSDAELSLELDAVLLAPTALTERDGALADALNGAAHVVFAPDVAIGCLDAEPGYHLFNTCRELCAALAALPEPPRLYLLTRNAQPLAEGDRANPAHAVLWGLGRTLALEHPEFWGGVIDVDESVPAERVAGYLRAEAAGSDDDDQAVYRAGRRHVPRLVSAPARPAPPAEIDGAGSHLVIGATGNIGPHLVRQLVAMGAKTVVAVSRNPGARMTELAQAVAEHGATLVPVAADASDPKAMAALFERFGRDLPALNGIYLAAFGGGPVTLADMTAEDVQAMFRPKLDAVSLLHTLSLKHPVHQFVLFASISGLLGSRWLAHYTATTGFLDTFAYARRAAGLAATTVNWGWWKSLADNQSDEYQQVTLSSGLEPMPDEVAIGALCSALATDAPVRAVIAAADWTRLAAAYRTRASLRIVDPLIPAAGAENRAGDDDQDDQWAGAPDFTELDPLDVERIIGERLRTRLAAIMGYADPAALSPAVPLIELGMDSLMAVRIRHATQSDFGVEPPVAMLLQGASLDDITADVMQQCGVSTPDTGAAVDALRDRANQRAAARRGAAVRRKRGQRA</sequence>
<organism evidence="8 9">
    <name type="scientific">Mycobacterium dioxanotrophicus</name>
    <dbReference type="NCBI Taxonomy" id="482462"/>
    <lineage>
        <taxon>Bacteria</taxon>
        <taxon>Bacillati</taxon>
        <taxon>Actinomycetota</taxon>
        <taxon>Actinomycetes</taxon>
        <taxon>Mycobacteriales</taxon>
        <taxon>Mycobacteriaceae</taxon>
        <taxon>Mycobacterium</taxon>
    </lineage>
</organism>
<gene>
    <name evidence="8" type="ORF">BTO20_18130</name>
</gene>
<dbReference type="InterPro" id="IPR050091">
    <property type="entry name" value="PKS_NRPS_Biosynth_Enz"/>
</dbReference>
<dbReference type="OrthoDB" id="9778690at2"/>
<dbReference type="Pfam" id="PF08659">
    <property type="entry name" value="KR"/>
    <property type="match status" value="1"/>
</dbReference>
<dbReference type="SMART" id="SM00823">
    <property type="entry name" value="PKS_PP"/>
    <property type="match status" value="1"/>
</dbReference>
<dbReference type="GO" id="GO:0031177">
    <property type="term" value="F:phosphopantetheine binding"/>
    <property type="evidence" value="ECO:0007669"/>
    <property type="project" value="InterPro"/>
</dbReference>
<dbReference type="CDD" id="cd05274">
    <property type="entry name" value="KR_FAS_SDR_x"/>
    <property type="match status" value="1"/>
</dbReference>
<dbReference type="SMART" id="SM00827">
    <property type="entry name" value="PKS_AT"/>
    <property type="match status" value="1"/>
</dbReference>
<keyword evidence="4" id="KW-0521">NADP</keyword>
<dbReference type="Gene3D" id="3.40.50.720">
    <property type="entry name" value="NAD(P)-binding Rossmann-like Domain"/>
    <property type="match status" value="1"/>
</dbReference>
<name>A0A1Y0C547_9MYCO</name>
<proteinExistence type="predicted"/>
<dbReference type="Pfam" id="PF00698">
    <property type="entry name" value="Acyl_transf_1"/>
    <property type="match status" value="1"/>
</dbReference>
<dbReference type="InterPro" id="IPR020806">
    <property type="entry name" value="PKS_PP-bd"/>
</dbReference>
<dbReference type="KEGG" id="mdx:BTO20_18130"/>
<dbReference type="InterPro" id="IPR001227">
    <property type="entry name" value="Ac_transferase_dom_sf"/>
</dbReference>
<dbReference type="InterPro" id="IPR016036">
    <property type="entry name" value="Malonyl_transacylase_ACP-bd"/>
</dbReference>
<dbReference type="FunFam" id="3.40.47.10:FF:000019">
    <property type="entry name" value="Polyketide synthase type I"/>
    <property type="match status" value="1"/>
</dbReference>
<dbReference type="InterPro" id="IPR016039">
    <property type="entry name" value="Thiolase-like"/>
</dbReference>
<dbReference type="GO" id="GO:0005737">
    <property type="term" value="C:cytoplasm"/>
    <property type="evidence" value="ECO:0007669"/>
    <property type="project" value="TreeGrafter"/>
</dbReference>
<dbReference type="Pfam" id="PF00550">
    <property type="entry name" value="PP-binding"/>
    <property type="match status" value="1"/>
</dbReference>
<dbReference type="GO" id="GO:0005886">
    <property type="term" value="C:plasma membrane"/>
    <property type="evidence" value="ECO:0007669"/>
    <property type="project" value="TreeGrafter"/>
</dbReference>
<dbReference type="SMART" id="SM00822">
    <property type="entry name" value="PKS_KR"/>
    <property type="match status" value="1"/>
</dbReference>
<accession>A0A1Y0C547</accession>
<feature type="domain" description="Ketosynthase family 3 (KS3)" evidence="7">
    <location>
        <begin position="34"/>
        <end position="462"/>
    </location>
</feature>
<dbReference type="PROSITE" id="PS50075">
    <property type="entry name" value="CARRIER"/>
    <property type="match status" value="1"/>
</dbReference>